<keyword evidence="2" id="KW-0456">Lyase</keyword>
<evidence type="ECO:0000256" key="2">
    <source>
        <dbReference type="ARBA" id="ARBA00023239"/>
    </source>
</evidence>
<gene>
    <name evidence="4" type="ORF">HHU12_14150</name>
</gene>
<dbReference type="GO" id="GO:0016853">
    <property type="term" value="F:isomerase activity"/>
    <property type="evidence" value="ECO:0007669"/>
    <property type="project" value="UniProtKB-KW"/>
</dbReference>
<dbReference type="RefSeq" id="WP_169657398.1">
    <property type="nucleotide sequence ID" value="NZ_JABANE010000035.1"/>
</dbReference>
<dbReference type="Gene3D" id="1.10.12.10">
    <property type="entry name" value="Lyase 2-enoyl-coa Hydratase, Chain A, domain 2"/>
    <property type="match status" value="1"/>
</dbReference>
<dbReference type="GO" id="GO:0006635">
    <property type="term" value="P:fatty acid beta-oxidation"/>
    <property type="evidence" value="ECO:0007669"/>
    <property type="project" value="TreeGrafter"/>
</dbReference>
<accession>A0A7X9RUT9</accession>
<dbReference type="CDD" id="cd06558">
    <property type="entry name" value="crotonase-like"/>
    <property type="match status" value="1"/>
</dbReference>
<evidence type="ECO:0000313" key="5">
    <source>
        <dbReference type="Proteomes" id="UP000576082"/>
    </source>
</evidence>
<evidence type="ECO:0000256" key="1">
    <source>
        <dbReference type="ARBA" id="ARBA00005254"/>
    </source>
</evidence>
<protein>
    <submittedName>
        <fullName evidence="4">Enoyl-CoA hydratase/isomerase family protein</fullName>
    </submittedName>
</protein>
<dbReference type="Pfam" id="PF00378">
    <property type="entry name" value="ECH_1"/>
    <property type="match status" value="1"/>
</dbReference>
<dbReference type="PANTHER" id="PTHR11941:SF175">
    <property type="entry name" value="ENOYL-COA HYDRATASE-RELATED"/>
    <property type="match status" value="1"/>
</dbReference>
<dbReference type="FunFam" id="1.10.12.10:FF:000001">
    <property type="entry name" value="Probable enoyl-CoA hydratase, mitochondrial"/>
    <property type="match status" value="1"/>
</dbReference>
<organism evidence="4 5">
    <name type="scientific">Flammeovirga aprica JL-4</name>
    <dbReference type="NCBI Taxonomy" id="694437"/>
    <lineage>
        <taxon>Bacteria</taxon>
        <taxon>Pseudomonadati</taxon>
        <taxon>Bacteroidota</taxon>
        <taxon>Cytophagia</taxon>
        <taxon>Cytophagales</taxon>
        <taxon>Flammeovirgaceae</taxon>
        <taxon>Flammeovirga</taxon>
    </lineage>
</organism>
<proteinExistence type="inferred from homology"/>
<dbReference type="EMBL" id="JABANE010000035">
    <property type="protein sequence ID" value="NME69113.1"/>
    <property type="molecule type" value="Genomic_DNA"/>
</dbReference>
<comment type="caution">
    <text evidence="4">The sequence shown here is derived from an EMBL/GenBank/DDBJ whole genome shotgun (WGS) entry which is preliminary data.</text>
</comment>
<evidence type="ECO:0000313" key="4">
    <source>
        <dbReference type="EMBL" id="NME69113.1"/>
    </source>
</evidence>
<dbReference type="InterPro" id="IPR014748">
    <property type="entry name" value="Enoyl-CoA_hydra_C"/>
</dbReference>
<sequence length="261" mass="28687">MKATTDQFITLHVVNRVGYIKINRPKANCYDLVFMQQLIFCIKTAEVNDEIKVIVVESELEKFFCAGADVKIFQSNTTEQNKLMVEHAQLSARLLSTSKKVVIASINGHALGGGLELAMACDFIIAQEGSYLLGLPEIKLGLIPGNGGSQRLIRRIGRGKALEMLITGDPIQPKVAKEIGLVNALYPKVTFRAEVKAFAEKIAQGPSKAITATKKCVYKGLELSLDLGLKLESQLVDSLYETEDAKEGNLAFVEKREPKFN</sequence>
<dbReference type="GO" id="GO:0016836">
    <property type="term" value="F:hydro-lyase activity"/>
    <property type="evidence" value="ECO:0007669"/>
    <property type="project" value="UniProtKB-ARBA"/>
</dbReference>
<keyword evidence="4" id="KW-0413">Isomerase</keyword>
<dbReference type="Gene3D" id="3.90.226.10">
    <property type="entry name" value="2-enoyl-CoA Hydratase, Chain A, domain 1"/>
    <property type="match status" value="1"/>
</dbReference>
<evidence type="ECO:0000256" key="3">
    <source>
        <dbReference type="RuleBase" id="RU003707"/>
    </source>
</evidence>
<dbReference type="PANTHER" id="PTHR11941">
    <property type="entry name" value="ENOYL-COA HYDRATASE-RELATED"/>
    <property type="match status" value="1"/>
</dbReference>
<dbReference type="InterPro" id="IPR001753">
    <property type="entry name" value="Enoyl-CoA_hydra/iso"/>
</dbReference>
<dbReference type="PROSITE" id="PS00166">
    <property type="entry name" value="ENOYL_COA_HYDRATASE"/>
    <property type="match status" value="1"/>
</dbReference>
<dbReference type="AlphaFoldDB" id="A0A7X9RUT9"/>
<dbReference type="InterPro" id="IPR029045">
    <property type="entry name" value="ClpP/crotonase-like_dom_sf"/>
</dbReference>
<comment type="similarity">
    <text evidence="1 3">Belongs to the enoyl-CoA hydratase/isomerase family.</text>
</comment>
<dbReference type="SUPFAM" id="SSF52096">
    <property type="entry name" value="ClpP/crotonase"/>
    <property type="match status" value="1"/>
</dbReference>
<reference evidence="4 5" key="1">
    <citation type="submission" date="2020-04" db="EMBL/GenBank/DDBJ databases">
        <title>Flammeovirga sp. SR4, a novel species isolated from seawater.</title>
        <authorList>
            <person name="Wang X."/>
        </authorList>
    </citation>
    <scope>NUCLEOTIDE SEQUENCE [LARGE SCALE GENOMIC DNA]</scope>
    <source>
        <strain evidence="4 5">ATCC 23126</strain>
    </source>
</reference>
<dbReference type="InterPro" id="IPR018376">
    <property type="entry name" value="Enoyl-CoA_hyd/isom_CS"/>
</dbReference>
<name>A0A7X9RUT9_9BACT</name>
<dbReference type="Proteomes" id="UP000576082">
    <property type="component" value="Unassembled WGS sequence"/>
</dbReference>
<keyword evidence="5" id="KW-1185">Reference proteome</keyword>